<feature type="non-terminal residue" evidence="1">
    <location>
        <position position="180"/>
    </location>
</feature>
<comment type="caution">
    <text evidence="1">The sequence shown here is derived from an EMBL/GenBank/DDBJ whole genome shotgun (WGS) entry which is preliminary data.</text>
</comment>
<reference evidence="1" key="1">
    <citation type="journal article" date="2014" name="Front. Microbiol.">
        <title>High frequency of phylogenetically diverse reductive dehalogenase-homologous genes in deep subseafloor sedimentary metagenomes.</title>
        <authorList>
            <person name="Kawai M."/>
            <person name="Futagami T."/>
            <person name="Toyoda A."/>
            <person name="Takaki Y."/>
            <person name="Nishi S."/>
            <person name="Hori S."/>
            <person name="Arai W."/>
            <person name="Tsubouchi T."/>
            <person name="Morono Y."/>
            <person name="Uchiyama I."/>
            <person name="Ito T."/>
            <person name="Fujiyama A."/>
            <person name="Inagaki F."/>
            <person name="Takami H."/>
        </authorList>
    </citation>
    <scope>NUCLEOTIDE SEQUENCE</scope>
    <source>
        <strain evidence="1">Expedition CK06-06</strain>
    </source>
</reference>
<dbReference type="EMBL" id="BARU01021463">
    <property type="protein sequence ID" value="GAH60534.1"/>
    <property type="molecule type" value="Genomic_DNA"/>
</dbReference>
<gene>
    <name evidence="1" type="ORF">S03H2_35115</name>
</gene>
<protein>
    <submittedName>
        <fullName evidence="1">Uncharacterized protein</fullName>
    </submittedName>
</protein>
<name>X1I382_9ZZZZ</name>
<organism evidence="1">
    <name type="scientific">marine sediment metagenome</name>
    <dbReference type="NCBI Taxonomy" id="412755"/>
    <lineage>
        <taxon>unclassified sequences</taxon>
        <taxon>metagenomes</taxon>
        <taxon>ecological metagenomes</taxon>
    </lineage>
</organism>
<accession>X1I382</accession>
<sequence>MAELYTTGVNRIVYRSVGFATGLTVTAHFWSPATPPVRSGLQTFTEVELGLYRLDYNFASLGTYFGLFYETAVATTSGVFRVTELAPEAGGNIAAIKAKTDNLPSGVAKNVALNNLMFTMVLSADGRSPATGKTVVAQISKDGAAFVNCALAVAEVSSGWYKINLQAAEMNADIVALKFT</sequence>
<proteinExistence type="predicted"/>
<evidence type="ECO:0000313" key="1">
    <source>
        <dbReference type="EMBL" id="GAH60534.1"/>
    </source>
</evidence>
<dbReference type="AlphaFoldDB" id="X1I382"/>